<evidence type="ECO:0000313" key="2">
    <source>
        <dbReference type="Proteomes" id="UP000250266"/>
    </source>
</evidence>
<evidence type="ECO:0000313" key="1">
    <source>
        <dbReference type="EMBL" id="OCK72673.1"/>
    </source>
</evidence>
<reference evidence="1 2" key="1">
    <citation type="journal article" date="2016" name="Nat. Commun.">
        <title>Ectomycorrhizal ecology is imprinted in the genome of the dominant symbiotic fungus Cenococcum geophilum.</title>
        <authorList>
            <consortium name="DOE Joint Genome Institute"/>
            <person name="Peter M."/>
            <person name="Kohler A."/>
            <person name="Ohm R.A."/>
            <person name="Kuo A."/>
            <person name="Krutzmann J."/>
            <person name="Morin E."/>
            <person name="Arend M."/>
            <person name="Barry K.W."/>
            <person name="Binder M."/>
            <person name="Choi C."/>
            <person name="Clum A."/>
            <person name="Copeland A."/>
            <person name="Grisel N."/>
            <person name="Haridas S."/>
            <person name="Kipfer T."/>
            <person name="LaButti K."/>
            <person name="Lindquist E."/>
            <person name="Lipzen A."/>
            <person name="Maire R."/>
            <person name="Meier B."/>
            <person name="Mihaltcheva S."/>
            <person name="Molinier V."/>
            <person name="Murat C."/>
            <person name="Poggeler S."/>
            <person name="Quandt C.A."/>
            <person name="Sperisen C."/>
            <person name="Tritt A."/>
            <person name="Tisserant E."/>
            <person name="Crous P.W."/>
            <person name="Henrissat B."/>
            <person name="Nehls U."/>
            <person name="Egli S."/>
            <person name="Spatafora J.W."/>
            <person name="Grigoriev I.V."/>
            <person name="Martin F.M."/>
        </authorList>
    </citation>
    <scope>NUCLEOTIDE SEQUENCE [LARGE SCALE GENOMIC DNA]</scope>
    <source>
        <strain evidence="1 2">CBS 459.81</strain>
    </source>
</reference>
<dbReference type="OrthoDB" id="2893324at2759"/>
<dbReference type="Pfam" id="PF15891">
    <property type="entry name" value="Nuc_deoxyri_tr2"/>
    <property type="match status" value="1"/>
</dbReference>
<name>A0A8E2DW29_9PEZI</name>
<dbReference type="Gene3D" id="3.40.50.450">
    <property type="match status" value="1"/>
</dbReference>
<dbReference type="InterPro" id="IPR039470">
    <property type="entry name" value="Nuc_deoxyri_tr2"/>
</dbReference>
<keyword evidence="2" id="KW-1185">Reference proteome</keyword>
<protein>
    <submittedName>
        <fullName evidence="1">Uncharacterized protein</fullName>
    </submittedName>
</protein>
<dbReference type="Proteomes" id="UP000250266">
    <property type="component" value="Unassembled WGS sequence"/>
</dbReference>
<feature type="non-terminal residue" evidence="1">
    <location>
        <position position="1"/>
    </location>
</feature>
<accession>A0A8E2DW29</accession>
<proteinExistence type="predicted"/>
<sequence>KLNRLEAVNIIVIYFNLNSKAPITLLELGLYTRSRKIIMYCSKGYWQRGNI</sequence>
<dbReference type="AlphaFoldDB" id="A0A8E2DW29"/>
<organism evidence="1 2">
    <name type="scientific">Lepidopterella palustris CBS 459.81</name>
    <dbReference type="NCBI Taxonomy" id="1314670"/>
    <lineage>
        <taxon>Eukaryota</taxon>
        <taxon>Fungi</taxon>
        <taxon>Dikarya</taxon>
        <taxon>Ascomycota</taxon>
        <taxon>Pezizomycotina</taxon>
        <taxon>Dothideomycetes</taxon>
        <taxon>Pleosporomycetidae</taxon>
        <taxon>Mytilinidiales</taxon>
        <taxon>Argynnaceae</taxon>
        <taxon>Lepidopterella</taxon>
    </lineage>
</organism>
<gene>
    <name evidence="1" type="ORF">K432DRAFT_315850</name>
</gene>
<dbReference type="EMBL" id="KV747494">
    <property type="protein sequence ID" value="OCK72673.1"/>
    <property type="molecule type" value="Genomic_DNA"/>
</dbReference>